<dbReference type="STRING" id="3476.A0A2P5DIS0"/>
<name>A0A2P5DIS0_PARAD</name>
<reference evidence="4" key="1">
    <citation type="submission" date="2016-06" db="EMBL/GenBank/DDBJ databases">
        <title>Parallel loss of symbiosis genes in relatives of nitrogen-fixing non-legume Parasponia.</title>
        <authorList>
            <person name="Van Velzen R."/>
            <person name="Holmer R."/>
            <person name="Bu F."/>
            <person name="Rutten L."/>
            <person name="Van Zeijl A."/>
            <person name="Liu W."/>
            <person name="Santuari L."/>
            <person name="Cao Q."/>
            <person name="Sharma T."/>
            <person name="Shen D."/>
            <person name="Roswanjaya Y."/>
            <person name="Wardhani T."/>
            <person name="Kalhor M.S."/>
            <person name="Jansen J."/>
            <person name="Van den Hoogen J."/>
            <person name="Gungor B."/>
            <person name="Hartog M."/>
            <person name="Hontelez J."/>
            <person name="Verver J."/>
            <person name="Yang W.-C."/>
            <person name="Schijlen E."/>
            <person name="Repin R."/>
            <person name="Schilthuizen M."/>
            <person name="Schranz E."/>
            <person name="Heidstra R."/>
            <person name="Miyata K."/>
            <person name="Fedorova E."/>
            <person name="Kohlen W."/>
            <person name="Bisseling T."/>
            <person name="Smit S."/>
            <person name="Geurts R."/>
        </authorList>
    </citation>
    <scope>NUCLEOTIDE SEQUENCE [LARGE SCALE GENOMIC DNA]</scope>
    <source>
        <strain evidence="4">cv. WU1-14</strain>
    </source>
</reference>
<dbReference type="InterPro" id="IPR030381">
    <property type="entry name" value="G_DYNAMIN_dom"/>
</dbReference>
<dbReference type="PRINTS" id="PR00195">
    <property type="entry name" value="DYNAMIN"/>
</dbReference>
<dbReference type="InterPro" id="IPR027417">
    <property type="entry name" value="P-loop_NTPase"/>
</dbReference>
<feature type="domain" description="Dynamin-type G" evidence="2">
    <location>
        <begin position="42"/>
        <end position="112"/>
    </location>
</feature>
<organism evidence="3 4">
    <name type="scientific">Parasponia andersonii</name>
    <name type="common">Sponia andersonii</name>
    <dbReference type="NCBI Taxonomy" id="3476"/>
    <lineage>
        <taxon>Eukaryota</taxon>
        <taxon>Viridiplantae</taxon>
        <taxon>Streptophyta</taxon>
        <taxon>Embryophyta</taxon>
        <taxon>Tracheophyta</taxon>
        <taxon>Spermatophyta</taxon>
        <taxon>Magnoliopsida</taxon>
        <taxon>eudicotyledons</taxon>
        <taxon>Gunneridae</taxon>
        <taxon>Pentapetalae</taxon>
        <taxon>rosids</taxon>
        <taxon>fabids</taxon>
        <taxon>Rosales</taxon>
        <taxon>Cannabaceae</taxon>
        <taxon>Parasponia</taxon>
    </lineage>
</organism>
<dbReference type="GO" id="GO:0008017">
    <property type="term" value="F:microtubule binding"/>
    <property type="evidence" value="ECO:0007669"/>
    <property type="project" value="TreeGrafter"/>
</dbReference>
<comment type="caution">
    <text evidence="3">The sequence shown here is derived from an EMBL/GenBank/DDBJ whole genome shotgun (WGS) entry which is preliminary data.</text>
</comment>
<proteinExistence type="predicted"/>
<dbReference type="EMBL" id="JXTB01000035">
    <property type="protein sequence ID" value="PON73184.1"/>
    <property type="molecule type" value="Genomic_DNA"/>
</dbReference>
<dbReference type="AlphaFoldDB" id="A0A2P5DIS0"/>
<dbReference type="Gene3D" id="3.40.50.300">
    <property type="entry name" value="P-loop containing nucleotide triphosphate hydrolases"/>
    <property type="match status" value="1"/>
</dbReference>
<sequence length="112" mass="12163">ATTLKTRPVDFCIRTEPKPPPPPTIINKLHDVIAPLRSESLKISLPKLAVVGSQSSGKSSVLDALVGRDFLLRVCDICTRRPLLLMLENRPAKSGEDGADWGEFGHLPGEPL</sequence>
<accession>A0A2P5DIS0</accession>
<dbReference type="PANTHER" id="PTHR11566:SF84">
    <property type="entry name" value="DYNAMIN-RELATED PROTEIN 3A-LIKE"/>
    <property type="match status" value="1"/>
</dbReference>
<evidence type="ECO:0000313" key="3">
    <source>
        <dbReference type="EMBL" id="PON73184.1"/>
    </source>
</evidence>
<dbReference type="Pfam" id="PF00350">
    <property type="entry name" value="Dynamin_N"/>
    <property type="match status" value="1"/>
</dbReference>
<keyword evidence="4" id="KW-1185">Reference proteome</keyword>
<dbReference type="OrthoDB" id="5061070at2759"/>
<dbReference type="PANTHER" id="PTHR11566">
    <property type="entry name" value="DYNAMIN"/>
    <property type="match status" value="1"/>
</dbReference>
<dbReference type="SUPFAM" id="SSF52540">
    <property type="entry name" value="P-loop containing nucleoside triphosphate hydrolases"/>
    <property type="match status" value="1"/>
</dbReference>
<dbReference type="GO" id="GO:0005874">
    <property type="term" value="C:microtubule"/>
    <property type="evidence" value="ECO:0007669"/>
    <property type="project" value="TreeGrafter"/>
</dbReference>
<evidence type="ECO:0000259" key="2">
    <source>
        <dbReference type="PROSITE" id="PS51718"/>
    </source>
</evidence>
<dbReference type="InterPro" id="IPR045063">
    <property type="entry name" value="Dynamin_N"/>
</dbReference>
<feature type="region of interest" description="Disordered" evidence="1">
    <location>
        <begin position="92"/>
        <end position="112"/>
    </location>
</feature>
<dbReference type="GO" id="GO:0003924">
    <property type="term" value="F:GTPase activity"/>
    <property type="evidence" value="ECO:0007669"/>
    <property type="project" value="TreeGrafter"/>
</dbReference>
<evidence type="ECO:0000313" key="4">
    <source>
        <dbReference type="Proteomes" id="UP000237105"/>
    </source>
</evidence>
<protein>
    <submittedName>
        <fullName evidence="3">Dynamin superfamily</fullName>
    </submittedName>
</protein>
<gene>
    <name evidence="3" type="ORF">PanWU01x14_060250</name>
</gene>
<dbReference type="PROSITE" id="PS51718">
    <property type="entry name" value="G_DYNAMIN_2"/>
    <property type="match status" value="1"/>
</dbReference>
<feature type="non-terminal residue" evidence="3">
    <location>
        <position position="1"/>
    </location>
</feature>
<evidence type="ECO:0000256" key="1">
    <source>
        <dbReference type="SAM" id="MobiDB-lite"/>
    </source>
</evidence>
<dbReference type="GO" id="GO:0005525">
    <property type="term" value="F:GTP binding"/>
    <property type="evidence" value="ECO:0007669"/>
    <property type="project" value="InterPro"/>
</dbReference>
<dbReference type="GO" id="GO:0016020">
    <property type="term" value="C:membrane"/>
    <property type="evidence" value="ECO:0007669"/>
    <property type="project" value="TreeGrafter"/>
</dbReference>
<dbReference type="GO" id="GO:0005737">
    <property type="term" value="C:cytoplasm"/>
    <property type="evidence" value="ECO:0007669"/>
    <property type="project" value="TreeGrafter"/>
</dbReference>
<dbReference type="Proteomes" id="UP000237105">
    <property type="component" value="Unassembled WGS sequence"/>
</dbReference>
<dbReference type="InterPro" id="IPR022812">
    <property type="entry name" value="Dynamin"/>
</dbReference>